<dbReference type="GO" id="GO:0140098">
    <property type="term" value="F:catalytic activity, acting on RNA"/>
    <property type="evidence" value="ECO:0007669"/>
    <property type="project" value="UniProtKB-ARBA"/>
</dbReference>
<name>A0A255XSM6_9PROT</name>
<dbReference type="GO" id="GO:0000455">
    <property type="term" value="P:enzyme-directed rRNA pseudouridine synthesis"/>
    <property type="evidence" value="ECO:0007669"/>
    <property type="project" value="TreeGrafter"/>
</dbReference>
<dbReference type="InterPro" id="IPR006145">
    <property type="entry name" value="PsdUridine_synth_RsuA/RluA"/>
</dbReference>
<dbReference type="Gene3D" id="3.30.2350.10">
    <property type="entry name" value="Pseudouridine synthase"/>
    <property type="match status" value="1"/>
</dbReference>
<accession>A0A255XSM6</accession>
<dbReference type="InterPro" id="IPR006224">
    <property type="entry name" value="PsdUridine_synth_RluA-like_CS"/>
</dbReference>
<evidence type="ECO:0000313" key="5">
    <source>
        <dbReference type="Proteomes" id="UP000216361"/>
    </source>
</evidence>
<evidence type="ECO:0000256" key="2">
    <source>
        <dbReference type="ARBA" id="ARBA00023235"/>
    </source>
</evidence>
<proteinExistence type="inferred from homology"/>
<gene>
    <name evidence="4" type="ORF">CHR90_06070</name>
</gene>
<keyword evidence="2" id="KW-0413">Isomerase</keyword>
<dbReference type="GO" id="GO:0009982">
    <property type="term" value="F:pseudouridine synthase activity"/>
    <property type="evidence" value="ECO:0007669"/>
    <property type="project" value="InterPro"/>
</dbReference>
<evidence type="ECO:0000313" key="4">
    <source>
        <dbReference type="EMBL" id="OYQ19922.1"/>
    </source>
</evidence>
<comment type="caution">
    <text evidence="4">The sequence shown here is derived from an EMBL/GenBank/DDBJ whole genome shotgun (WGS) entry which is preliminary data.</text>
</comment>
<evidence type="ECO:0000256" key="1">
    <source>
        <dbReference type="ARBA" id="ARBA00010876"/>
    </source>
</evidence>
<dbReference type="PANTHER" id="PTHR21600">
    <property type="entry name" value="MITOCHONDRIAL RNA PSEUDOURIDINE SYNTHASE"/>
    <property type="match status" value="1"/>
</dbReference>
<sequence>MDIAEIAEWRRRSPETLPDLLDDWVLHRDGLVLVLNKPAGLPVHSVAGGKNLHLGQLLFAWQYGLKQPPLLAHRLDRDTSGCLILARHRKAMIRMTELFAARQVEKTYWAVLEGIPDTDRGIIAAPLVDMKRPGGVTVRLAKADDGEEAQEAVTEWRVLATANRRTWVEFHPQTGRSHQLRVHAASILGCPIVGDRLYGRSEPGGLCLHARQVAFAPRANKPPLSVTAPVPEALATLLASFPTPEEV</sequence>
<reference evidence="4 5" key="1">
    <citation type="submission" date="2017-07" db="EMBL/GenBank/DDBJ databases">
        <title>Elstera cyanobacteriorum sp. nov., a novel bacterium isolated from cyanobacterial aggregates in a eutrophic lake.</title>
        <authorList>
            <person name="Cai H."/>
        </authorList>
    </citation>
    <scope>NUCLEOTIDE SEQUENCE [LARGE SCALE GENOMIC DNA]</scope>
    <source>
        <strain evidence="4 5">TH019</strain>
    </source>
</reference>
<dbReference type="PROSITE" id="PS01129">
    <property type="entry name" value="PSI_RLU"/>
    <property type="match status" value="1"/>
</dbReference>
<dbReference type="Pfam" id="PF00849">
    <property type="entry name" value="PseudoU_synth_2"/>
    <property type="match status" value="1"/>
</dbReference>
<organism evidence="4 5">
    <name type="scientific">Elstera cyanobacteriorum</name>
    <dbReference type="NCBI Taxonomy" id="2022747"/>
    <lineage>
        <taxon>Bacteria</taxon>
        <taxon>Pseudomonadati</taxon>
        <taxon>Pseudomonadota</taxon>
        <taxon>Alphaproteobacteria</taxon>
        <taxon>Rhodospirillales</taxon>
        <taxon>Rhodospirillaceae</taxon>
        <taxon>Elstera</taxon>
    </lineage>
</organism>
<dbReference type="Proteomes" id="UP000216361">
    <property type="component" value="Unassembled WGS sequence"/>
</dbReference>
<dbReference type="PANTHER" id="PTHR21600:SF44">
    <property type="entry name" value="RIBOSOMAL LARGE SUBUNIT PSEUDOURIDINE SYNTHASE D"/>
    <property type="match status" value="1"/>
</dbReference>
<feature type="domain" description="Pseudouridine synthase RsuA/RluA-like" evidence="3">
    <location>
        <begin position="32"/>
        <end position="186"/>
    </location>
</feature>
<dbReference type="GO" id="GO:0003723">
    <property type="term" value="F:RNA binding"/>
    <property type="evidence" value="ECO:0007669"/>
    <property type="project" value="InterPro"/>
</dbReference>
<protein>
    <recommendedName>
        <fullName evidence="3">Pseudouridine synthase RsuA/RluA-like domain-containing protein</fullName>
    </recommendedName>
</protein>
<dbReference type="OrthoDB" id="9807829at2"/>
<dbReference type="InterPro" id="IPR050188">
    <property type="entry name" value="RluA_PseudoU_synthase"/>
</dbReference>
<keyword evidence="5" id="KW-1185">Reference proteome</keyword>
<evidence type="ECO:0000259" key="3">
    <source>
        <dbReference type="Pfam" id="PF00849"/>
    </source>
</evidence>
<dbReference type="EMBL" id="NOXS01000030">
    <property type="protein sequence ID" value="OYQ19922.1"/>
    <property type="molecule type" value="Genomic_DNA"/>
</dbReference>
<comment type="similarity">
    <text evidence="1">Belongs to the pseudouridine synthase RluA family.</text>
</comment>
<dbReference type="SUPFAM" id="SSF55120">
    <property type="entry name" value="Pseudouridine synthase"/>
    <property type="match status" value="1"/>
</dbReference>
<dbReference type="InterPro" id="IPR020103">
    <property type="entry name" value="PsdUridine_synth_cat_dom_sf"/>
</dbReference>
<dbReference type="AlphaFoldDB" id="A0A255XSM6"/>
<dbReference type="CDD" id="cd02869">
    <property type="entry name" value="PseudoU_synth_RluA_like"/>
    <property type="match status" value="1"/>
</dbReference>